<dbReference type="Pfam" id="PF03884">
    <property type="entry name" value="YacG"/>
    <property type="match status" value="1"/>
</dbReference>
<name>K6Z3U9_9ALTE</name>
<organism evidence="4 5">
    <name type="scientific">Brumicola pallidula DSM 14239 = ACAM 615</name>
    <dbReference type="NCBI Taxonomy" id="1121922"/>
    <lineage>
        <taxon>Bacteria</taxon>
        <taxon>Pseudomonadati</taxon>
        <taxon>Pseudomonadota</taxon>
        <taxon>Gammaproteobacteria</taxon>
        <taxon>Alteromonadales</taxon>
        <taxon>Alteromonadaceae</taxon>
        <taxon>Brumicola</taxon>
    </lineage>
</organism>
<dbReference type="RefSeq" id="WP_006015650.1">
    <property type="nucleotide sequence ID" value="NZ_BAEQ01000067.1"/>
</dbReference>
<dbReference type="GO" id="GO:0006355">
    <property type="term" value="P:regulation of DNA-templated transcription"/>
    <property type="evidence" value="ECO:0007669"/>
    <property type="project" value="InterPro"/>
</dbReference>
<dbReference type="GO" id="GO:0008657">
    <property type="term" value="F:DNA topoisomerase type II (double strand cut, ATP-hydrolyzing) inhibitor activity"/>
    <property type="evidence" value="ECO:0007669"/>
    <property type="project" value="UniProtKB-UniRule"/>
</dbReference>
<proteinExistence type="inferred from homology"/>
<dbReference type="EMBL" id="BAEQ01000067">
    <property type="protein sequence ID" value="GAC30886.1"/>
    <property type="molecule type" value="Genomic_DNA"/>
</dbReference>
<comment type="subunit">
    <text evidence="3">Interacts with GyrB.</text>
</comment>
<keyword evidence="2 3" id="KW-0862">Zinc</keyword>
<feature type="binding site" evidence="3">
    <location>
        <position position="8"/>
    </location>
    <ligand>
        <name>Zn(2+)</name>
        <dbReference type="ChEBI" id="CHEBI:29105"/>
    </ligand>
</feature>
<dbReference type="NCBIfam" id="NF001638">
    <property type="entry name" value="PRK00418.1"/>
    <property type="match status" value="1"/>
</dbReference>
<accession>K6Z3U9</accession>
<dbReference type="STRING" id="1121922.GCA_000428905_00292"/>
<feature type="binding site" evidence="3">
    <location>
        <position position="5"/>
    </location>
    <ligand>
        <name>Zn(2+)</name>
        <dbReference type="ChEBI" id="CHEBI:29105"/>
    </ligand>
</feature>
<feature type="binding site" evidence="3">
    <location>
        <position position="28"/>
    </location>
    <ligand>
        <name>Zn(2+)</name>
        <dbReference type="ChEBI" id="CHEBI:29105"/>
    </ligand>
</feature>
<evidence type="ECO:0000313" key="5">
    <source>
        <dbReference type="Proteomes" id="UP000006251"/>
    </source>
</evidence>
<dbReference type="AlphaFoldDB" id="K6Z3U9"/>
<dbReference type="GO" id="GO:0008270">
    <property type="term" value="F:zinc ion binding"/>
    <property type="evidence" value="ECO:0007669"/>
    <property type="project" value="UniProtKB-UniRule"/>
</dbReference>
<evidence type="ECO:0000256" key="3">
    <source>
        <dbReference type="HAMAP-Rule" id="MF_00649"/>
    </source>
</evidence>
<comment type="cofactor">
    <cofactor evidence="3">
        <name>Zn(2+)</name>
        <dbReference type="ChEBI" id="CHEBI:29105"/>
    </cofactor>
    <text evidence="3">Binds 1 zinc ion.</text>
</comment>
<gene>
    <name evidence="3" type="primary">yacG</name>
    <name evidence="4" type="ORF">GPAL_4047</name>
</gene>
<dbReference type="Proteomes" id="UP000006251">
    <property type="component" value="Unassembled WGS sequence"/>
</dbReference>
<dbReference type="InterPro" id="IPR005584">
    <property type="entry name" value="DNA_gyrase_inhibitor_YacG"/>
</dbReference>
<dbReference type="PANTHER" id="PTHR36150">
    <property type="entry name" value="DNA GYRASE INHIBITOR YACG"/>
    <property type="match status" value="1"/>
</dbReference>
<comment type="similarity">
    <text evidence="3">Belongs to the DNA gyrase inhibitor YacG family.</text>
</comment>
<dbReference type="OrthoDB" id="9809663at2"/>
<dbReference type="SUPFAM" id="SSF57716">
    <property type="entry name" value="Glucocorticoid receptor-like (DNA-binding domain)"/>
    <property type="match status" value="1"/>
</dbReference>
<comment type="caution">
    <text evidence="4">The sequence shown here is derived from an EMBL/GenBank/DDBJ whole genome shotgun (WGS) entry which is preliminary data.</text>
</comment>
<keyword evidence="1 3" id="KW-0479">Metal-binding</keyword>
<evidence type="ECO:0000256" key="2">
    <source>
        <dbReference type="ARBA" id="ARBA00022833"/>
    </source>
</evidence>
<evidence type="ECO:0000256" key="1">
    <source>
        <dbReference type="ARBA" id="ARBA00022723"/>
    </source>
</evidence>
<protein>
    <recommendedName>
        <fullName evidence="3">DNA gyrase inhibitor YacG</fullName>
    </recommendedName>
</protein>
<dbReference type="PANTHER" id="PTHR36150:SF1">
    <property type="entry name" value="DNA GYRASE INHIBITOR YACG"/>
    <property type="match status" value="1"/>
</dbReference>
<keyword evidence="5" id="KW-1185">Reference proteome</keyword>
<dbReference type="InterPro" id="IPR013088">
    <property type="entry name" value="Znf_NHR/GATA"/>
</dbReference>
<comment type="function">
    <text evidence="3">Inhibits all the catalytic activities of DNA gyrase by preventing its interaction with DNA. Acts by binding directly to the C-terminal domain of GyrB, which probably disrupts DNA binding by the gyrase.</text>
</comment>
<dbReference type="HAMAP" id="MF_00649">
    <property type="entry name" value="DNA_gyrase_inhibitor_YacG"/>
    <property type="match status" value="1"/>
</dbReference>
<reference evidence="5" key="1">
    <citation type="journal article" date="2014" name="Environ. Microbiol.">
        <title>Comparative genomics of the marine bacterial genus Glaciecola reveals the high degree of genomic diversity and genomic characteristic for cold adaptation.</title>
        <authorList>
            <person name="Qin Q.L."/>
            <person name="Xie B.B."/>
            <person name="Yu Y."/>
            <person name="Shu Y.L."/>
            <person name="Rong J.C."/>
            <person name="Zhang Y.J."/>
            <person name="Zhao D.L."/>
            <person name="Chen X.L."/>
            <person name="Zhang X.Y."/>
            <person name="Chen B."/>
            <person name="Zhou B.C."/>
            <person name="Zhang Y.Z."/>
        </authorList>
    </citation>
    <scope>NUCLEOTIDE SEQUENCE [LARGE SCALE GENOMIC DNA]</scope>
    <source>
        <strain evidence="5">ACAM 615</strain>
    </source>
</reference>
<sequence length="79" mass="9127">MKVNCPTCKKEVQWSTQNEFRPFCTKRCQLIDLGQWANEENAIPSGANKDAETSVPDMNIDIEDIEEMLAQQEQDFFNN</sequence>
<feature type="binding site" evidence="3">
    <location>
        <position position="24"/>
    </location>
    <ligand>
        <name>Zn(2+)</name>
        <dbReference type="ChEBI" id="CHEBI:29105"/>
    </ligand>
</feature>
<evidence type="ECO:0000313" key="4">
    <source>
        <dbReference type="EMBL" id="GAC30886.1"/>
    </source>
</evidence>
<dbReference type="Gene3D" id="3.30.50.10">
    <property type="entry name" value="Erythroid Transcription Factor GATA-1, subunit A"/>
    <property type="match status" value="1"/>
</dbReference>